<reference evidence="3" key="1">
    <citation type="submission" date="2006-03" db="EMBL/GenBank/DDBJ databases">
        <authorList>
            <person name="Shaull S."/>
            <person name="Lin S."/>
            <person name="Dixon R."/>
            <person name="May G."/>
            <person name="Sumner L."/>
            <person name="Gonzales B."/>
            <person name="Cook D."/>
            <person name="Kim D."/>
            <person name="Roe B.A."/>
        </authorList>
    </citation>
    <scope>NUCLEOTIDE SEQUENCE</scope>
</reference>
<dbReference type="AlphaFoldDB" id="A7UQU7"/>
<evidence type="ECO:0000256" key="1">
    <source>
        <dbReference type="SAM" id="MobiDB-lite"/>
    </source>
</evidence>
<evidence type="ECO:0000259" key="2">
    <source>
        <dbReference type="Pfam" id="PF10536"/>
    </source>
</evidence>
<gene>
    <name evidence="3" type="ORF">MtrDRAFT_AC139525g19v2</name>
</gene>
<proteinExistence type="predicted"/>
<dbReference type="EMBL" id="AC139525">
    <property type="protein sequence ID" value="ABE80125.2"/>
    <property type="molecule type" value="Genomic_DNA"/>
</dbReference>
<dbReference type="InterPro" id="IPR019557">
    <property type="entry name" value="AminoTfrase-like_pln_mobile"/>
</dbReference>
<dbReference type="PANTHER" id="PTHR46033">
    <property type="entry name" value="PROTEIN MAIN-LIKE 2"/>
    <property type="match status" value="1"/>
</dbReference>
<dbReference type="PANTHER" id="PTHR46033:SF1">
    <property type="entry name" value="PROTEIN MAIN-LIKE 2"/>
    <property type="match status" value="1"/>
</dbReference>
<protein>
    <submittedName>
        <fullName evidence="3">IMP dehydrogenase/GMP reductase, putative</fullName>
    </submittedName>
</protein>
<dbReference type="InterPro" id="IPR044824">
    <property type="entry name" value="MAIN-like"/>
</dbReference>
<feature type="domain" description="Aminotransferase-like plant mobile" evidence="2">
    <location>
        <begin position="181"/>
        <end position="465"/>
    </location>
</feature>
<sequence length="584" mass="66562">MIGGRRAMTQSQRRERQSAHIPKRGRGRRGDGSGSSQATQPEESQVVDPSQPVDQTGVEYLNYQDQVHHDVTDGGYDQDHIPHEQDAGDEDDIAAAAAPEVLPTDPPFPGGPADLSLLHSYAGHVALPLWDNSNNTRVLKPINHGAKILTLGRPNGNENWFWDALQQSGLHDLVYLGYSTVPHALLLTLCERWHPETSTFHMPMGEMTVTLDDVACLTHLPIEGRMLDHGKKMPKHEGAALLMTYLGVAQHEAEKICNQEYGGANVLAGTEDPEELEELARVRTYCVRCYLLYLVGCLLFGDRSNKRIELIYLTTMADGYAGMRNYSWGAMTLAYLYGELADTCRPGHRALGGSVTLLTAWFLAHFSGFFSIDLNTDYLENYPVAARWKLQKGHGEGITYRSLLDRIQLDDVCWRPYEEHREIHDFEEVFWYSGWIMCGVRRVYRHLPERVLRQYGYVQTIPRHPTDVRDLPPPSIVQMFVDFRTHTLKAEARGEQAGEDTWRMAMSCEQWQRYEARSSPDTYDMVSGAVAYADAQLGQEEVMSMTPQQWYEAMTHMREQIAPILTRRRAQRPRRRHHHQDQDQ</sequence>
<name>A7UQU7_MEDTR</name>
<organism evidence="3">
    <name type="scientific">Medicago truncatula</name>
    <name type="common">Barrel medic</name>
    <name type="synonym">Medicago tribuloides</name>
    <dbReference type="NCBI Taxonomy" id="3880"/>
    <lineage>
        <taxon>Eukaryota</taxon>
        <taxon>Viridiplantae</taxon>
        <taxon>Streptophyta</taxon>
        <taxon>Embryophyta</taxon>
        <taxon>Tracheophyta</taxon>
        <taxon>Spermatophyta</taxon>
        <taxon>Magnoliopsida</taxon>
        <taxon>eudicotyledons</taxon>
        <taxon>Gunneridae</taxon>
        <taxon>Pentapetalae</taxon>
        <taxon>rosids</taxon>
        <taxon>fabids</taxon>
        <taxon>Fabales</taxon>
        <taxon>Fabaceae</taxon>
        <taxon>Papilionoideae</taxon>
        <taxon>50 kb inversion clade</taxon>
        <taxon>NPAAA clade</taxon>
        <taxon>Hologalegina</taxon>
        <taxon>IRL clade</taxon>
        <taxon>Trifolieae</taxon>
        <taxon>Medicago</taxon>
    </lineage>
</organism>
<dbReference type="GO" id="GO:0010073">
    <property type="term" value="P:meristem maintenance"/>
    <property type="evidence" value="ECO:0007669"/>
    <property type="project" value="InterPro"/>
</dbReference>
<reference evidence="3" key="2">
    <citation type="submission" date="2007-04" db="EMBL/GenBank/DDBJ databases">
        <authorList>
            <consortium name="The International Medicago Genome Annotation Group"/>
        </authorList>
    </citation>
    <scope>NUCLEOTIDE SEQUENCE</scope>
</reference>
<accession>A7UQU7</accession>
<dbReference type="Pfam" id="PF10536">
    <property type="entry name" value="PMD"/>
    <property type="match status" value="1"/>
</dbReference>
<feature type="region of interest" description="Disordered" evidence="1">
    <location>
        <begin position="1"/>
        <end position="59"/>
    </location>
</feature>
<evidence type="ECO:0000313" key="3">
    <source>
        <dbReference type="EMBL" id="ABE80125.2"/>
    </source>
</evidence>